<reference evidence="2" key="1">
    <citation type="submission" date="2023-06" db="EMBL/GenBank/DDBJ databases">
        <title>Genome-scale phylogeny and comparative genomics of the fungal order Sordariales.</title>
        <authorList>
            <consortium name="Lawrence Berkeley National Laboratory"/>
            <person name="Hensen N."/>
            <person name="Bonometti L."/>
            <person name="Westerberg I."/>
            <person name="Brannstrom I.O."/>
            <person name="Guillou S."/>
            <person name="Cros-Aarteil S."/>
            <person name="Calhoun S."/>
            <person name="Haridas S."/>
            <person name="Kuo A."/>
            <person name="Mondo S."/>
            <person name="Pangilinan J."/>
            <person name="Riley R."/>
            <person name="LaButti K."/>
            <person name="Andreopoulos B."/>
            <person name="Lipzen A."/>
            <person name="Chen C."/>
            <person name="Yanf M."/>
            <person name="Daum C."/>
            <person name="Ng V."/>
            <person name="Clum A."/>
            <person name="Steindorff A."/>
            <person name="Ohm R."/>
            <person name="Martin F."/>
            <person name="Silar P."/>
            <person name="Natvig D."/>
            <person name="Lalanne C."/>
            <person name="Gautier V."/>
            <person name="Ament-velasquez S.L."/>
            <person name="Kruys A."/>
            <person name="Hutchinson M.I."/>
            <person name="Powell A.J."/>
            <person name="Barry K."/>
            <person name="Miller A.N."/>
            <person name="Grigoriev I.V."/>
            <person name="Debuchy R."/>
            <person name="Gladieux P."/>
            <person name="Thoren M.H."/>
            <person name="Johannesson H."/>
        </authorList>
    </citation>
    <scope>NUCLEOTIDE SEQUENCE</scope>
    <source>
        <strain evidence="2">SMH3391-2</strain>
    </source>
</reference>
<protein>
    <submittedName>
        <fullName evidence="2">Uncharacterized protein</fullName>
    </submittedName>
</protein>
<evidence type="ECO:0000256" key="1">
    <source>
        <dbReference type="SAM" id="MobiDB-lite"/>
    </source>
</evidence>
<sequence>MASQNHNNQNQHQHQNPAHPGKTGPPRAQLPLRHGRGTLTYMAAEDLRPANLASVMGFFAPLWQLAHEVMLQADYHAGRAAGGRASGQQVSGVDDEAGGGGDGAGGAGADDVAVLRARAALGDGAGQDGAVAADEAVVVGRTWRLVVIASTWCTLVGILNGEGGWTASMITWILSSGGDSDVGY</sequence>
<feature type="region of interest" description="Disordered" evidence="1">
    <location>
        <begin position="1"/>
        <end position="32"/>
    </location>
</feature>
<dbReference type="Proteomes" id="UP001174934">
    <property type="component" value="Unassembled WGS sequence"/>
</dbReference>
<keyword evidence="3" id="KW-1185">Reference proteome</keyword>
<dbReference type="EMBL" id="JAULSR010000003">
    <property type="protein sequence ID" value="KAK0625417.1"/>
    <property type="molecule type" value="Genomic_DNA"/>
</dbReference>
<feature type="region of interest" description="Disordered" evidence="1">
    <location>
        <begin position="82"/>
        <end position="106"/>
    </location>
</feature>
<organism evidence="2 3">
    <name type="scientific">Bombardia bombarda</name>
    <dbReference type="NCBI Taxonomy" id="252184"/>
    <lineage>
        <taxon>Eukaryota</taxon>
        <taxon>Fungi</taxon>
        <taxon>Dikarya</taxon>
        <taxon>Ascomycota</taxon>
        <taxon>Pezizomycotina</taxon>
        <taxon>Sordariomycetes</taxon>
        <taxon>Sordariomycetidae</taxon>
        <taxon>Sordariales</taxon>
        <taxon>Lasiosphaeriaceae</taxon>
        <taxon>Bombardia</taxon>
    </lineage>
</organism>
<comment type="caution">
    <text evidence="2">The sequence shown here is derived from an EMBL/GenBank/DDBJ whole genome shotgun (WGS) entry which is preliminary data.</text>
</comment>
<name>A0AA40C537_9PEZI</name>
<feature type="compositionally biased region" description="Low complexity" evidence="1">
    <location>
        <begin position="1"/>
        <end position="16"/>
    </location>
</feature>
<evidence type="ECO:0000313" key="3">
    <source>
        <dbReference type="Proteomes" id="UP001174934"/>
    </source>
</evidence>
<proteinExistence type="predicted"/>
<evidence type="ECO:0000313" key="2">
    <source>
        <dbReference type="EMBL" id="KAK0625417.1"/>
    </source>
</evidence>
<accession>A0AA40C537</accession>
<dbReference type="AlphaFoldDB" id="A0AA40C537"/>
<gene>
    <name evidence="2" type="ORF">B0T17DRAFT_508408</name>
</gene>